<feature type="compositionally biased region" description="Polar residues" evidence="1">
    <location>
        <begin position="56"/>
        <end position="67"/>
    </location>
</feature>
<reference evidence="2" key="1">
    <citation type="submission" date="2021-06" db="EMBL/GenBank/DDBJ databases">
        <authorList>
            <person name="Hodson N. C."/>
            <person name="Mongue J. A."/>
            <person name="Jaron S. K."/>
        </authorList>
    </citation>
    <scope>NUCLEOTIDE SEQUENCE</scope>
</reference>
<feature type="compositionally biased region" description="Low complexity" evidence="1">
    <location>
        <begin position="38"/>
        <end position="55"/>
    </location>
</feature>
<gene>
    <name evidence="2" type="ORF">AFUS01_LOCUS15617</name>
</gene>
<keyword evidence="3" id="KW-1185">Reference proteome</keyword>
<comment type="caution">
    <text evidence="2">The sequence shown here is derived from an EMBL/GenBank/DDBJ whole genome shotgun (WGS) entry which is preliminary data.</text>
</comment>
<dbReference type="AlphaFoldDB" id="A0A8J2P6Z5"/>
<accession>A0A8J2P6Z5</accession>
<name>A0A8J2P6Z5_9HEXA</name>
<dbReference type="EMBL" id="CAJVCH010139160">
    <property type="protein sequence ID" value="CAG7726726.1"/>
    <property type="molecule type" value="Genomic_DNA"/>
</dbReference>
<evidence type="ECO:0000256" key="1">
    <source>
        <dbReference type="SAM" id="MobiDB-lite"/>
    </source>
</evidence>
<evidence type="ECO:0000313" key="3">
    <source>
        <dbReference type="Proteomes" id="UP000708208"/>
    </source>
</evidence>
<proteinExistence type="predicted"/>
<sequence>MSPSEHSVLAAAPAPLPREPMRVAQNPHVKFSNFPGRNSQSDSISISDSNSQDISTRSYSNSTLLKSSQRSFQLSGIQRVAGNSTTDPSLGNGRLCNEKTGCQRPTGVDMKMLSLQMIRHEILRKLRMDENRLPNVTGKGFPIPPDYINEFIDMPNDSPRDDYDDDHATTEKIIAFSRVRK</sequence>
<dbReference type="Proteomes" id="UP000708208">
    <property type="component" value="Unassembled WGS sequence"/>
</dbReference>
<feature type="region of interest" description="Disordered" evidence="1">
    <location>
        <begin position="1"/>
        <end position="67"/>
    </location>
</feature>
<organism evidence="2 3">
    <name type="scientific">Allacma fusca</name>
    <dbReference type="NCBI Taxonomy" id="39272"/>
    <lineage>
        <taxon>Eukaryota</taxon>
        <taxon>Metazoa</taxon>
        <taxon>Ecdysozoa</taxon>
        <taxon>Arthropoda</taxon>
        <taxon>Hexapoda</taxon>
        <taxon>Collembola</taxon>
        <taxon>Symphypleona</taxon>
        <taxon>Sminthuridae</taxon>
        <taxon>Allacma</taxon>
    </lineage>
</organism>
<protein>
    <submittedName>
        <fullName evidence="2">Uncharacterized protein</fullName>
    </submittedName>
</protein>
<evidence type="ECO:0000313" key="2">
    <source>
        <dbReference type="EMBL" id="CAG7726726.1"/>
    </source>
</evidence>